<sequence length="416" mass="43944">MFESLVITLREGVEAALVLAIALAFLKRRGEERRAVALWVGTGLALLVSVGIAVWASHVAFDEDVAGGVAMLVGAALVSSLVWWMHAAAPRMKQDVENGLARAGAAGSLGVFVFAFGMVLREGAETTLFLSAARFTSEGLQLVLGAIVGLLLAITFGVLFVRGSLRVPLRPFFSVTTAVLTLVAIQLLVGGLHELSEAEVLPSSRREMALIGPLVKNELLLFTLTVVLAGGWLLLGSRTATADPAAAGPAARLARAAEQHERAWRRWTGIVGLLVVGVLSTAFALRSRAPDREPAVPLGLSSGAVSFDTAPLADGHLHFYEVTLPQRSVRFFAVRVGDTIQTCFDACVICGDKGYYEDGASVVCRNCTSPIVRASLGQHGGCNPIPLPHREIPGSPARVLVLEHDLEAGLPALEGR</sequence>
<protein>
    <submittedName>
        <fullName evidence="8">DUF2318 domain-containing protein</fullName>
    </submittedName>
</protein>
<dbReference type="GO" id="GO:0015093">
    <property type="term" value="F:ferrous iron transmembrane transporter activity"/>
    <property type="evidence" value="ECO:0007669"/>
    <property type="project" value="TreeGrafter"/>
</dbReference>
<keyword evidence="4 6" id="KW-1133">Transmembrane helix</keyword>
<feature type="transmembrane region" description="Helical" evidence="6">
    <location>
        <begin position="140"/>
        <end position="160"/>
    </location>
</feature>
<accession>A0A538TLW6</accession>
<evidence type="ECO:0000313" key="8">
    <source>
        <dbReference type="EMBL" id="TMQ64610.1"/>
    </source>
</evidence>
<evidence type="ECO:0000256" key="6">
    <source>
        <dbReference type="SAM" id="Phobius"/>
    </source>
</evidence>
<feature type="transmembrane region" description="Helical" evidence="6">
    <location>
        <begin position="65"/>
        <end position="87"/>
    </location>
</feature>
<dbReference type="InterPro" id="IPR018758">
    <property type="entry name" value="FtrD-like"/>
</dbReference>
<dbReference type="Proteomes" id="UP000316609">
    <property type="component" value="Unassembled WGS sequence"/>
</dbReference>
<dbReference type="Pfam" id="PF03239">
    <property type="entry name" value="FTR1"/>
    <property type="match status" value="1"/>
</dbReference>
<dbReference type="PANTHER" id="PTHR31632">
    <property type="entry name" value="IRON TRANSPORTER FTH1"/>
    <property type="match status" value="1"/>
</dbReference>
<feature type="transmembrane region" description="Helical" evidence="6">
    <location>
        <begin position="219"/>
        <end position="235"/>
    </location>
</feature>
<keyword evidence="5 6" id="KW-0472">Membrane</keyword>
<proteinExistence type="inferred from homology"/>
<feature type="transmembrane region" description="Helical" evidence="6">
    <location>
        <begin position="172"/>
        <end position="192"/>
    </location>
</feature>
<dbReference type="InterPro" id="IPR004923">
    <property type="entry name" value="FTR1/Fip1/EfeU"/>
</dbReference>
<evidence type="ECO:0000256" key="4">
    <source>
        <dbReference type="ARBA" id="ARBA00022989"/>
    </source>
</evidence>
<name>A0A538TLW6_UNCEI</name>
<dbReference type="Pfam" id="PF10080">
    <property type="entry name" value="FtrD-like"/>
    <property type="match status" value="1"/>
</dbReference>
<feature type="transmembrane region" description="Helical" evidence="6">
    <location>
        <begin position="99"/>
        <end position="120"/>
    </location>
</feature>
<keyword evidence="3 6" id="KW-0812">Transmembrane</keyword>
<feature type="transmembrane region" description="Helical" evidence="6">
    <location>
        <begin position="38"/>
        <end position="59"/>
    </location>
</feature>
<feature type="domain" description="Membrane iron-sulfur containing protein FtrD-like" evidence="7">
    <location>
        <begin position="313"/>
        <end position="390"/>
    </location>
</feature>
<dbReference type="EMBL" id="VBOY01000082">
    <property type="protein sequence ID" value="TMQ64610.1"/>
    <property type="molecule type" value="Genomic_DNA"/>
</dbReference>
<evidence type="ECO:0000256" key="5">
    <source>
        <dbReference type="ARBA" id="ARBA00023136"/>
    </source>
</evidence>
<dbReference type="GO" id="GO:0033573">
    <property type="term" value="C:high-affinity iron permease complex"/>
    <property type="evidence" value="ECO:0007669"/>
    <property type="project" value="InterPro"/>
</dbReference>
<comment type="caution">
    <text evidence="8">The sequence shown here is derived from an EMBL/GenBank/DDBJ whole genome shotgun (WGS) entry which is preliminary data.</text>
</comment>
<reference evidence="8 9" key="1">
    <citation type="journal article" date="2019" name="Nat. Microbiol.">
        <title>Mediterranean grassland soil C-N compound turnover is dependent on rainfall and depth, and is mediated by genomically divergent microorganisms.</title>
        <authorList>
            <person name="Diamond S."/>
            <person name="Andeer P.F."/>
            <person name="Li Z."/>
            <person name="Crits-Christoph A."/>
            <person name="Burstein D."/>
            <person name="Anantharaman K."/>
            <person name="Lane K.R."/>
            <person name="Thomas B.C."/>
            <person name="Pan C."/>
            <person name="Northen T.R."/>
            <person name="Banfield J.F."/>
        </authorList>
    </citation>
    <scope>NUCLEOTIDE SEQUENCE [LARGE SCALE GENOMIC DNA]</scope>
    <source>
        <strain evidence="8">WS_8</strain>
    </source>
</reference>
<feature type="transmembrane region" description="Helical" evidence="6">
    <location>
        <begin position="267"/>
        <end position="285"/>
    </location>
</feature>
<comment type="similarity">
    <text evidence="2">Belongs to the oxidase-dependent Fe transporter (OFeT) (TC 9.A.10.1) family.</text>
</comment>
<evidence type="ECO:0000256" key="1">
    <source>
        <dbReference type="ARBA" id="ARBA00004141"/>
    </source>
</evidence>
<organism evidence="8 9">
    <name type="scientific">Eiseniibacteriota bacterium</name>
    <dbReference type="NCBI Taxonomy" id="2212470"/>
    <lineage>
        <taxon>Bacteria</taxon>
        <taxon>Candidatus Eiseniibacteriota</taxon>
    </lineage>
</organism>
<dbReference type="AlphaFoldDB" id="A0A538TLW6"/>
<evidence type="ECO:0000259" key="7">
    <source>
        <dbReference type="Pfam" id="PF10080"/>
    </source>
</evidence>
<dbReference type="PANTHER" id="PTHR31632:SF2">
    <property type="entry name" value="PLASMA MEMBRANE IRON PERMEASE"/>
    <property type="match status" value="1"/>
</dbReference>
<evidence type="ECO:0000313" key="9">
    <source>
        <dbReference type="Proteomes" id="UP000316609"/>
    </source>
</evidence>
<gene>
    <name evidence="8" type="ORF">E6K78_08815</name>
</gene>
<comment type="subcellular location">
    <subcellularLocation>
        <location evidence="1">Membrane</location>
        <topology evidence="1">Multi-pass membrane protein</topology>
    </subcellularLocation>
</comment>
<evidence type="ECO:0000256" key="3">
    <source>
        <dbReference type="ARBA" id="ARBA00022692"/>
    </source>
</evidence>
<evidence type="ECO:0000256" key="2">
    <source>
        <dbReference type="ARBA" id="ARBA00008333"/>
    </source>
</evidence>